<gene>
    <name evidence="5" type="ORF">QYT958_LOCUS18489</name>
</gene>
<reference evidence="5" key="1">
    <citation type="submission" date="2021-02" db="EMBL/GenBank/DDBJ databases">
        <authorList>
            <person name="Nowell W R."/>
        </authorList>
    </citation>
    <scope>NUCLEOTIDE SEQUENCE</scope>
</reference>
<evidence type="ECO:0000256" key="4">
    <source>
        <dbReference type="PROSITE-ProRule" id="PRU00504"/>
    </source>
</evidence>
<dbReference type="EMBL" id="CAJOBR010002927">
    <property type="protein sequence ID" value="CAF4713090.1"/>
    <property type="molecule type" value="Genomic_DNA"/>
</dbReference>
<keyword evidence="3" id="KW-0325">Glycoprotein</keyword>
<dbReference type="SUPFAM" id="SSF63829">
    <property type="entry name" value="Calcium-dependent phosphotriesterase"/>
    <property type="match status" value="1"/>
</dbReference>
<evidence type="ECO:0008006" key="7">
    <source>
        <dbReference type="Google" id="ProtNLM"/>
    </source>
</evidence>
<sequence length="193" mass="20538">VAGSSNNQLDQPHGIAYDWNSNILYVAEYNNHRVMKYLSGATSGSVVAGGNGAGNGNTQLNYPVGLYLDSSTNSLYIANFGANNIVRWVLGASTWTLVAGIGGLAGSNSTLLRSPGDVKLDSLGNLYVADTINHRIQFFRVGESNGTTIAGVTLSSGSNSNQLNLPFGLAVDSQFNVYVADYGNHRIQKFLHY</sequence>
<dbReference type="AlphaFoldDB" id="A0A821J4V7"/>
<feature type="repeat" description="NHL" evidence="4">
    <location>
        <begin position="150"/>
        <end position="190"/>
    </location>
</feature>
<dbReference type="Pfam" id="PF01436">
    <property type="entry name" value="NHL"/>
    <property type="match status" value="3"/>
</dbReference>
<evidence type="ECO:0000313" key="5">
    <source>
        <dbReference type="EMBL" id="CAF4713090.1"/>
    </source>
</evidence>
<keyword evidence="2" id="KW-0677">Repeat</keyword>
<dbReference type="Gene3D" id="2.120.10.30">
    <property type="entry name" value="TolB, C-terminal domain"/>
    <property type="match status" value="2"/>
</dbReference>
<dbReference type="InterPro" id="IPR011042">
    <property type="entry name" value="6-blade_b-propeller_TolB-like"/>
</dbReference>
<dbReference type="PANTHER" id="PTHR10680:SF28">
    <property type="entry name" value="SMP-30_GLUCONOLACTONASE_LRE-LIKE REGION DOMAIN-CONTAINING PROTEIN"/>
    <property type="match status" value="1"/>
</dbReference>
<name>A0A821J4V7_9BILA</name>
<dbReference type="GO" id="GO:0005576">
    <property type="term" value="C:extracellular region"/>
    <property type="evidence" value="ECO:0007669"/>
    <property type="project" value="TreeGrafter"/>
</dbReference>
<dbReference type="Proteomes" id="UP000663848">
    <property type="component" value="Unassembled WGS sequence"/>
</dbReference>
<feature type="non-terminal residue" evidence="5">
    <location>
        <position position="1"/>
    </location>
</feature>
<accession>A0A821J4V7</accession>
<protein>
    <recommendedName>
        <fullName evidence="7">NHL repeat containing protein</fullName>
    </recommendedName>
</protein>
<dbReference type="CDD" id="cd05819">
    <property type="entry name" value="NHL"/>
    <property type="match status" value="1"/>
</dbReference>
<evidence type="ECO:0000256" key="3">
    <source>
        <dbReference type="ARBA" id="ARBA00023180"/>
    </source>
</evidence>
<proteinExistence type="predicted"/>
<dbReference type="PROSITE" id="PS51125">
    <property type="entry name" value="NHL"/>
    <property type="match status" value="2"/>
</dbReference>
<evidence type="ECO:0000256" key="1">
    <source>
        <dbReference type="ARBA" id="ARBA00022729"/>
    </source>
</evidence>
<evidence type="ECO:0000256" key="2">
    <source>
        <dbReference type="ARBA" id="ARBA00022737"/>
    </source>
</evidence>
<feature type="repeat" description="NHL" evidence="4">
    <location>
        <begin position="1"/>
        <end position="40"/>
    </location>
</feature>
<dbReference type="InterPro" id="IPR001258">
    <property type="entry name" value="NHL_repeat"/>
</dbReference>
<evidence type="ECO:0000313" key="6">
    <source>
        <dbReference type="Proteomes" id="UP000663848"/>
    </source>
</evidence>
<organism evidence="5 6">
    <name type="scientific">Rotaria socialis</name>
    <dbReference type="NCBI Taxonomy" id="392032"/>
    <lineage>
        <taxon>Eukaryota</taxon>
        <taxon>Metazoa</taxon>
        <taxon>Spiralia</taxon>
        <taxon>Gnathifera</taxon>
        <taxon>Rotifera</taxon>
        <taxon>Eurotatoria</taxon>
        <taxon>Bdelloidea</taxon>
        <taxon>Philodinida</taxon>
        <taxon>Philodinidae</taxon>
        <taxon>Rotaria</taxon>
    </lineage>
</organism>
<dbReference type="PANTHER" id="PTHR10680">
    <property type="entry name" value="PEPTIDYL-GLYCINE ALPHA-AMIDATING MONOOXYGENASE"/>
    <property type="match status" value="1"/>
</dbReference>
<comment type="caution">
    <text evidence="5">The sequence shown here is derived from an EMBL/GenBank/DDBJ whole genome shotgun (WGS) entry which is preliminary data.</text>
</comment>
<keyword evidence="1" id="KW-0732">Signal</keyword>